<dbReference type="EMBL" id="WIXJ01000004">
    <property type="protein sequence ID" value="MQY51695.1"/>
    <property type="molecule type" value="Genomic_DNA"/>
</dbReference>
<name>A0A6L5JWG6_RHOTE</name>
<dbReference type="AlphaFoldDB" id="A0A6L5JWG6"/>
<feature type="region of interest" description="Disordered" evidence="1">
    <location>
        <begin position="1"/>
        <end position="40"/>
    </location>
</feature>
<reference evidence="2 3" key="1">
    <citation type="submission" date="2019-10" db="EMBL/GenBank/DDBJ databases">
        <title>Whole-genome sequence of the purple nonsulfur photosynthetic bacterium Rhodocyclus tenuis.</title>
        <authorList>
            <person name="Kyndt J.A."/>
            <person name="Meyer T.E."/>
        </authorList>
    </citation>
    <scope>NUCLEOTIDE SEQUENCE [LARGE SCALE GENOMIC DNA]</scope>
    <source>
        <strain evidence="2 3">DSM 110</strain>
    </source>
</reference>
<gene>
    <name evidence="2" type="ORF">GHK24_07910</name>
</gene>
<proteinExistence type="predicted"/>
<protein>
    <submittedName>
        <fullName evidence="2">Uncharacterized protein</fullName>
    </submittedName>
</protein>
<comment type="caution">
    <text evidence="2">The sequence shown here is derived from an EMBL/GenBank/DDBJ whole genome shotgun (WGS) entry which is preliminary data.</text>
</comment>
<feature type="compositionally biased region" description="Low complexity" evidence="1">
    <location>
        <begin position="70"/>
        <end position="101"/>
    </location>
</feature>
<evidence type="ECO:0000256" key="1">
    <source>
        <dbReference type="SAM" id="MobiDB-lite"/>
    </source>
</evidence>
<accession>A0A6L5JWG6</accession>
<feature type="compositionally biased region" description="Basic and acidic residues" evidence="1">
    <location>
        <begin position="18"/>
        <end position="32"/>
    </location>
</feature>
<dbReference type="Proteomes" id="UP000480275">
    <property type="component" value="Unassembled WGS sequence"/>
</dbReference>
<sequence>MSDATDTPETLRLVPRRSAGDESDFHDADFRHGAPRSDLQDVVLRTDSFIQRRRSFVAAPRPAPVPPPEARATAPVPATSTSFPPALATTADTLASSADTPSEPKAPLAAHDADDEDLPVLTEVVPPEASVGGMTAAALEDRLAHQLASELGQTFSAYLERELPALIEAACQNLADTVRRDVRAIGENALKEFLAHRGSRPPPPDTASD</sequence>
<organism evidence="2 3">
    <name type="scientific">Rhodocyclus tenuis</name>
    <name type="common">Rhodospirillum tenue</name>
    <dbReference type="NCBI Taxonomy" id="1066"/>
    <lineage>
        <taxon>Bacteria</taxon>
        <taxon>Pseudomonadati</taxon>
        <taxon>Pseudomonadota</taxon>
        <taxon>Betaproteobacteria</taxon>
        <taxon>Rhodocyclales</taxon>
        <taxon>Rhodocyclaceae</taxon>
        <taxon>Rhodocyclus</taxon>
    </lineage>
</organism>
<dbReference type="OrthoDB" id="9182380at2"/>
<evidence type="ECO:0000313" key="3">
    <source>
        <dbReference type="Proteomes" id="UP000480275"/>
    </source>
</evidence>
<feature type="region of interest" description="Disordered" evidence="1">
    <location>
        <begin position="59"/>
        <end position="115"/>
    </location>
</feature>
<evidence type="ECO:0000313" key="2">
    <source>
        <dbReference type="EMBL" id="MQY51695.1"/>
    </source>
</evidence>